<gene>
    <name evidence="4" type="ORF">psyc5s11_11270</name>
</gene>
<dbReference type="EMBL" id="AP024849">
    <property type="protein sequence ID" value="BCZ45060.1"/>
    <property type="molecule type" value="Genomic_DNA"/>
</dbReference>
<feature type="repeat" description="Cell wall-binding" evidence="2">
    <location>
        <begin position="385"/>
        <end position="405"/>
    </location>
</feature>
<evidence type="ECO:0000313" key="5">
    <source>
        <dbReference type="Proteomes" id="UP000824633"/>
    </source>
</evidence>
<dbReference type="RefSeq" id="WP_311196411.1">
    <property type="nucleotide sequence ID" value="NZ_AP024849.1"/>
</dbReference>
<dbReference type="Gene3D" id="2.10.270.10">
    <property type="entry name" value="Cholin Binding"/>
    <property type="match status" value="1"/>
</dbReference>
<accession>A0ABN6IS74</accession>
<keyword evidence="1" id="KW-0677">Repeat</keyword>
<feature type="repeat" description="Cell wall-binding" evidence="2">
    <location>
        <begin position="365"/>
        <end position="384"/>
    </location>
</feature>
<dbReference type="PROSITE" id="PS51170">
    <property type="entry name" value="CW"/>
    <property type="match status" value="3"/>
</dbReference>
<dbReference type="Pfam" id="PF19127">
    <property type="entry name" value="Choline_bind_3"/>
    <property type="match status" value="1"/>
</dbReference>
<dbReference type="PROSITE" id="PS51257">
    <property type="entry name" value="PROKAR_LIPOPROTEIN"/>
    <property type="match status" value="1"/>
</dbReference>
<dbReference type="SUPFAM" id="SSF69360">
    <property type="entry name" value="Cell wall binding repeat"/>
    <property type="match status" value="1"/>
</dbReference>
<name>A0ABN6IS74_9CLOT</name>
<evidence type="ECO:0000313" key="4">
    <source>
        <dbReference type="EMBL" id="BCZ45060.1"/>
    </source>
</evidence>
<organism evidence="4 5">
    <name type="scientific">Clostridium gelidum</name>
    <dbReference type="NCBI Taxonomy" id="704125"/>
    <lineage>
        <taxon>Bacteria</taxon>
        <taxon>Bacillati</taxon>
        <taxon>Bacillota</taxon>
        <taxon>Clostridia</taxon>
        <taxon>Eubacteriales</taxon>
        <taxon>Clostridiaceae</taxon>
        <taxon>Clostridium</taxon>
    </lineage>
</organism>
<dbReference type="InterPro" id="IPR018337">
    <property type="entry name" value="Cell_wall/Cho-bd_repeat"/>
</dbReference>
<keyword evidence="5" id="KW-1185">Reference proteome</keyword>
<sequence>MHKKIKNIIAVTLIIGAFSCILPANSFIPGNIEAYASTYKSASEGELSSLTIRRSTGSEIELLDSYYGDEVSLSAKKDYYVELTGADGFEISADVKGSGYVIKQFTSADKKEKGEDVGEYIKIDSSSENIYLRTYKNDDAYKEAYDDDDVTDCEKTYVIHVKKPAINSEEEEDTDHAYLKSMYLSDGDIDFSKSKYSYDVNADENVKEIIIRATPEDDNDLVEINGQSVEEDNNYEKTVSLDKGKNTIEVYVENNDDKETYTFDVFRGKLSASTTSSTQTSTSSTVNNNNNNLVVQSDIKKFNVWQSVDGKWKYIDGTGEVLKDKWWFDKNTGKDYYLNEDGYRATGWLYINNNWYYFSENGEMKTGWISLDGNWYYLNKSGVMHTGWLQDSGGKWYYLDFDGKIINK</sequence>
<dbReference type="InterPro" id="IPR025883">
    <property type="entry name" value="Cadherin-like_domain"/>
</dbReference>
<protein>
    <recommendedName>
        <fullName evidence="3">Cadherin-like beta-sandwich-like domain-containing protein</fullName>
    </recommendedName>
</protein>
<feature type="repeat" description="Cell wall-binding" evidence="2">
    <location>
        <begin position="345"/>
        <end position="364"/>
    </location>
</feature>
<dbReference type="Pfam" id="PF12733">
    <property type="entry name" value="Cadherin-like"/>
    <property type="match status" value="1"/>
</dbReference>
<feature type="domain" description="Cadherin-like beta-sandwich-like" evidence="3">
    <location>
        <begin position="190"/>
        <end position="267"/>
    </location>
</feature>
<evidence type="ECO:0000256" key="1">
    <source>
        <dbReference type="ARBA" id="ARBA00022737"/>
    </source>
</evidence>
<dbReference type="Pfam" id="PF01473">
    <property type="entry name" value="Choline_bind_1"/>
    <property type="match status" value="1"/>
</dbReference>
<evidence type="ECO:0000256" key="2">
    <source>
        <dbReference type="PROSITE-ProRule" id="PRU00591"/>
    </source>
</evidence>
<proteinExistence type="predicted"/>
<dbReference type="Proteomes" id="UP000824633">
    <property type="component" value="Chromosome"/>
</dbReference>
<evidence type="ECO:0000259" key="3">
    <source>
        <dbReference type="Pfam" id="PF12733"/>
    </source>
</evidence>
<reference evidence="5" key="1">
    <citation type="submission" date="2021-07" db="EMBL/GenBank/DDBJ databases">
        <title>Complete genome sequencing of a Clostridium isolate.</title>
        <authorList>
            <person name="Ueki A."/>
            <person name="Tonouchi A."/>
        </authorList>
    </citation>
    <scope>NUCLEOTIDE SEQUENCE [LARGE SCALE GENOMIC DNA]</scope>
    <source>
        <strain evidence="5">C5S11</strain>
    </source>
</reference>